<keyword evidence="2" id="KW-0690">Ribosome biogenesis</keyword>
<dbReference type="InterPro" id="IPR028998">
    <property type="entry name" value="RimP_C"/>
</dbReference>
<dbReference type="Pfam" id="PF17384">
    <property type="entry name" value="DUF150_C"/>
    <property type="match status" value="1"/>
</dbReference>
<dbReference type="EMBL" id="UINC01023343">
    <property type="protein sequence ID" value="SVA94815.1"/>
    <property type="molecule type" value="Genomic_DNA"/>
</dbReference>
<evidence type="ECO:0000313" key="6">
    <source>
        <dbReference type="EMBL" id="SVA94815.1"/>
    </source>
</evidence>
<dbReference type="SUPFAM" id="SSF74942">
    <property type="entry name" value="YhbC-like, C-terminal domain"/>
    <property type="match status" value="1"/>
</dbReference>
<dbReference type="PANTHER" id="PTHR33867:SF1">
    <property type="entry name" value="RIBOSOME MATURATION FACTOR RIMP"/>
    <property type="match status" value="1"/>
</dbReference>
<feature type="region of interest" description="Disordered" evidence="3">
    <location>
        <begin position="149"/>
        <end position="170"/>
    </location>
</feature>
<dbReference type="InterPro" id="IPR003728">
    <property type="entry name" value="Ribosome_maturation_RimP"/>
</dbReference>
<accession>A0A381ZZV0</accession>
<organism evidence="6">
    <name type="scientific">marine metagenome</name>
    <dbReference type="NCBI Taxonomy" id="408172"/>
    <lineage>
        <taxon>unclassified sequences</taxon>
        <taxon>metagenomes</taxon>
        <taxon>ecological metagenomes</taxon>
    </lineage>
</organism>
<dbReference type="Gene3D" id="3.30.300.70">
    <property type="entry name" value="RimP-like superfamily, N-terminal"/>
    <property type="match status" value="1"/>
</dbReference>
<evidence type="ECO:0000256" key="3">
    <source>
        <dbReference type="SAM" id="MobiDB-lite"/>
    </source>
</evidence>
<evidence type="ECO:0000256" key="2">
    <source>
        <dbReference type="ARBA" id="ARBA00022517"/>
    </source>
</evidence>
<feature type="domain" description="Ribosome maturation factor RimP C-terminal" evidence="5">
    <location>
        <begin position="81"/>
        <end position="147"/>
    </location>
</feature>
<evidence type="ECO:0008006" key="7">
    <source>
        <dbReference type="Google" id="ProtNLM"/>
    </source>
</evidence>
<feature type="compositionally biased region" description="Basic and acidic residues" evidence="3">
    <location>
        <begin position="158"/>
        <end position="170"/>
    </location>
</feature>
<dbReference type="PANTHER" id="PTHR33867">
    <property type="entry name" value="RIBOSOME MATURATION FACTOR RIMP"/>
    <property type="match status" value="1"/>
</dbReference>
<dbReference type="AlphaFoldDB" id="A0A381ZZV0"/>
<dbReference type="InterPro" id="IPR035956">
    <property type="entry name" value="RimP_N_sf"/>
</dbReference>
<dbReference type="GO" id="GO:0000028">
    <property type="term" value="P:ribosomal small subunit assembly"/>
    <property type="evidence" value="ECO:0007669"/>
    <property type="project" value="TreeGrafter"/>
</dbReference>
<dbReference type="Pfam" id="PF02576">
    <property type="entry name" value="RimP_N"/>
    <property type="match status" value="1"/>
</dbReference>
<dbReference type="Gene3D" id="2.30.30.180">
    <property type="entry name" value="Ribosome maturation factor RimP, C-terminal domain"/>
    <property type="match status" value="1"/>
</dbReference>
<sequence length="170" mass="18444">MSVAEKVSDLVSPLCSSANVELVDIELNGGVLKIVIDQSEGLNTEVLADMTRDISRQLDHEEPVPGSYTLEVTSPGLERPLKKPEHFEKAVGTLITVKKIPGSAGERRIEGILKSTSSTAIPVELEDGSSQEVSFESIQKARTVFVWQQDSKPTKSSGGKEKILDGRIEQ</sequence>
<dbReference type="InterPro" id="IPR028989">
    <property type="entry name" value="RimP_N"/>
</dbReference>
<dbReference type="GO" id="GO:0005829">
    <property type="term" value="C:cytosol"/>
    <property type="evidence" value="ECO:0007669"/>
    <property type="project" value="TreeGrafter"/>
</dbReference>
<dbReference type="CDD" id="cd01734">
    <property type="entry name" value="YlxS_C"/>
    <property type="match status" value="1"/>
</dbReference>
<dbReference type="HAMAP" id="MF_01077">
    <property type="entry name" value="RimP"/>
    <property type="match status" value="1"/>
</dbReference>
<proteinExistence type="inferred from homology"/>
<name>A0A381ZZV0_9ZZZZ</name>
<evidence type="ECO:0000256" key="1">
    <source>
        <dbReference type="ARBA" id="ARBA00022490"/>
    </source>
</evidence>
<reference evidence="6" key="1">
    <citation type="submission" date="2018-05" db="EMBL/GenBank/DDBJ databases">
        <authorList>
            <person name="Lanie J.A."/>
            <person name="Ng W.-L."/>
            <person name="Kazmierczak K.M."/>
            <person name="Andrzejewski T.M."/>
            <person name="Davidsen T.M."/>
            <person name="Wayne K.J."/>
            <person name="Tettelin H."/>
            <person name="Glass J.I."/>
            <person name="Rusch D."/>
            <person name="Podicherti R."/>
            <person name="Tsui H.-C.T."/>
            <person name="Winkler M.E."/>
        </authorList>
    </citation>
    <scope>NUCLEOTIDE SEQUENCE</scope>
</reference>
<keyword evidence="1" id="KW-0963">Cytoplasm</keyword>
<gene>
    <name evidence="6" type="ORF">METZ01_LOCUS147669</name>
</gene>
<dbReference type="GO" id="GO:0006412">
    <property type="term" value="P:translation"/>
    <property type="evidence" value="ECO:0007669"/>
    <property type="project" value="TreeGrafter"/>
</dbReference>
<evidence type="ECO:0000259" key="5">
    <source>
        <dbReference type="Pfam" id="PF17384"/>
    </source>
</evidence>
<protein>
    <recommendedName>
        <fullName evidence="7">Ribosome maturation factor RimP N-terminal domain-containing protein</fullName>
    </recommendedName>
</protein>
<dbReference type="SUPFAM" id="SSF75420">
    <property type="entry name" value="YhbC-like, N-terminal domain"/>
    <property type="match status" value="1"/>
</dbReference>
<feature type="domain" description="Ribosome maturation factor RimP N-terminal" evidence="4">
    <location>
        <begin position="10"/>
        <end position="78"/>
    </location>
</feature>
<evidence type="ECO:0000259" key="4">
    <source>
        <dbReference type="Pfam" id="PF02576"/>
    </source>
</evidence>
<dbReference type="InterPro" id="IPR036847">
    <property type="entry name" value="RimP_C_sf"/>
</dbReference>